<dbReference type="Proteomes" id="UP000521872">
    <property type="component" value="Unassembled WGS sequence"/>
</dbReference>
<reference evidence="7 8" key="1">
    <citation type="submission" date="2019-12" db="EMBL/GenBank/DDBJ databases">
        <authorList>
            <person name="Floudas D."/>
            <person name="Bentzer J."/>
            <person name="Ahren D."/>
            <person name="Johansson T."/>
            <person name="Persson P."/>
            <person name="Tunlid A."/>
        </authorList>
    </citation>
    <scope>NUCLEOTIDE SEQUENCE [LARGE SCALE GENOMIC DNA]</scope>
    <source>
        <strain evidence="7 8">CBS 102.39</strain>
    </source>
</reference>
<dbReference type="Pfam" id="PF00097">
    <property type="entry name" value="zf-C3HC4"/>
    <property type="match status" value="1"/>
</dbReference>
<feature type="region of interest" description="Disordered" evidence="5">
    <location>
        <begin position="63"/>
        <end position="83"/>
    </location>
</feature>
<dbReference type="InterPro" id="IPR001841">
    <property type="entry name" value="Znf_RING"/>
</dbReference>
<dbReference type="PROSITE" id="PS00518">
    <property type="entry name" value="ZF_RING_1"/>
    <property type="match status" value="1"/>
</dbReference>
<dbReference type="AlphaFoldDB" id="A0A8H4QG30"/>
<evidence type="ECO:0000256" key="5">
    <source>
        <dbReference type="SAM" id="MobiDB-lite"/>
    </source>
</evidence>
<proteinExistence type="predicted"/>
<dbReference type="SUPFAM" id="SSF57850">
    <property type="entry name" value="RING/U-box"/>
    <property type="match status" value="1"/>
</dbReference>
<dbReference type="Gene3D" id="3.30.40.10">
    <property type="entry name" value="Zinc/RING finger domain, C3HC4 (zinc finger)"/>
    <property type="match status" value="1"/>
</dbReference>
<feature type="domain" description="RING-type" evidence="6">
    <location>
        <begin position="294"/>
        <end position="341"/>
    </location>
</feature>
<dbReference type="InterPro" id="IPR017907">
    <property type="entry name" value="Znf_RING_CS"/>
</dbReference>
<organism evidence="7 8">
    <name type="scientific">Agrocybe pediades</name>
    <dbReference type="NCBI Taxonomy" id="84607"/>
    <lineage>
        <taxon>Eukaryota</taxon>
        <taxon>Fungi</taxon>
        <taxon>Dikarya</taxon>
        <taxon>Basidiomycota</taxon>
        <taxon>Agaricomycotina</taxon>
        <taxon>Agaricomycetes</taxon>
        <taxon>Agaricomycetidae</taxon>
        <taxon>Agaricales</taxon>
        <taxon>Agaricineae</taxon>
        <taxon>Strophariaceae</taxon>
        <taxon>Agrocybe</taxon>
    </lineage>
</organism>
<evidence type="ECO:0000256" key="3">
    <source>
        <dbReference type="ARBA" id="ARBA00022833"/>
    </source>
</evidence>
<dbReference type="GO" id="GO:0008270">
    <property type="term" value="F:zinc ion binding"/>
    <property type="evidence" value="ECO:0007669"/>
    <property type="project" value="UniProtKB-KW"/>
</dbReference>
<evidence type="ECO:0000313" key="8">
    <source>
        <dbReference type="Proteomes" id="UP000521872"/>
    </source>
</evidence>
<feature type="region of interest" description="Disordered" evidence="5">
    <location>
        <begin position="1"/>
        <end position="35"/>
    </location>
</feature>
<dbReference type="InterPro" id="IPR013083">
    <property type="entry name" value="Znf_RING/FYVE/PHD"/>
</dbReference>
<keyword evidence="1" id="KW-0479">Metal-binding</keyword>
<dbReference type="EMBL" id="JAACJL010000058">
    <property type="protein sequence ID" value="KAF4610475.1"/>
    <property type="molecule type" value="Genomic_DNA"/>
</dbReference>
<comment type="caution">
    <text evidence="7">The sequence shown here is derived from an EMBL/GenBank/DDBJ whole genome shotgun (WGS) entry which is preliminary data.</text>
</comment>
<sequence>MLGEVVVGSMPDVPAATSRQADLPHTSRLSGSSLYPHIPPMQSASTLWPLKTFPLPPAHRIRAGKERESSPGQPSRECSTDDGTAMEKSILSGVQATPDRTGSHHTCFTHSLPSRDSIACELHFTPQRELNRSSGEETLSDSSEILPHYENSIKMPGSWDDQDITPGTRQVNATVDHASPEPPFGEEPAHTGDASMSTMTSSDLFCILVWDENSTRIDAEIDPIKQVEEEINQSSVPSSPRRFGQYLTVPSPSLADLDWELRLQRQAFENSRSASSLSPAPSIRLAARQSTFECGVCGEYQPLSVQISLAECGHKYCNACLSSHVKSKIEDSRYPIFCPECLAEYSRIIRTRKLV</sequence>
<evidence type="ECO:0000313" key="7">
    <source>
        <dbReference type="EMBL" id="KAF4610475.1"/>
    </source>
</evidence>
<evidence type="ECO:0000256" key="2">
    <source>
        <dbReference type="ARBA" id="ARBA00022771"/>
    </source>
</evidence>
<keyword evidence="8" id="KW-1185">Reference proteome</keyword>
<protein>
    <recommendedName>
        <fullName evidence="6">RING-type domain-containing protein</fullName>
    </recommendedName>
</protein>
<dbReference type="PROSITE" id="PS50089">
    <property type="entry name" value="ZF_RING_2"/>
    <property type="match status" value="1"/>
</dbReference>
<name>A0A8H4QG30_9AGAR</name>
<evidence type="ECO:0000256" key="4">
    <source>
        <dbReference type="PROSITE-ProRule" id="PRU00175"/>
    </source>
</evidence>
<dbReference type="InterPro" id="IPR018957">
    <property type="entry name" value="Znf_C3HC4_RING-type"/>
</dbReference>
<evidence type="ECO:0000259" key="6">
    <source>
        <dbReference type="PROSITE" id="PS50089"/>
    </source>
</evidence>
<feature type="region of interest" description="Disordered" evidence="5">
    <location>
        <begin position="173"/>
        <end position="197"/>
    </location>
</feature>
<keyword evidence="2 4" id="KW-0863">Zinc-finger</keyword>
<accession>A0A8H4QG30</accession>
<keyword evidence="3" id="KW-0862">Zinc</keyword>
<gene>
    <name evidence="7" type="ORF">D9613_006948</name>
</gene>
<dbReference type="SMART" id="SM00184">
    <property type="entry name" value="RING"/>
    <property type="match status" value="1"/>
</dbReference>
<evidence type="ECO:0000256" key="1">
    <source>
        <dbReference type="ARBA" id="ARBA00022723"/>
    </source>
</evidence>